<dbReference type="SMR" id="Q5MA59"/>
<accession>Q5MA59</accession>
<dbReference type="PROSITE" id="PS50994">
    <property type="entry name" value="INTEGRASE"/>
    <property type="match status" value="1"/>
</dbReference>
<dbReference type="KEGG" id="nta:3205198"/>
<evidence type="ECO:0000313" key="3">
    <source>
        <dbReference type="Proteomes" id="UP000084051"/>
    </source>
</evidence>
<reference evidence="5" key="3">
    <citation type="submission" date="2025-04" db="UniProtKB">
        <authorList>
            <consortium name="RefSeq"/>
        </authorList>
    </citation>
    <scope>IDENTIFICATION</scope>
    <source>
        <tissue evidence="5">Leaf</tissue>
    </source>
</reference>
<feature type="domain" description="Integrase catalytic" evidence="1">
    <location>
        <begin position="89"/>
        <end position="215"/>
    </location>
</feature>
<dbReference type="PANTHER" id="PTHR37984">
    <property type="entry name" value="PROTEIN CBG26694"/>
    <property type="match status" value="1"/>
</dbReference>
<proteinExistence type="predicted"/>
<dbReference type="AlphaFoldDB" id="Q5MA59"/>
<gene>
    <name evidence="2 5" type="primary">orf215</name>
    <name evidence="5" type="ORF">NitaMp008</name>
</gene>
<name>Q5MA59_TOBAC</name>
<evidence type="ECO:0000313" key="5">
    <source>
        <dbReference type="RefSeq" id="YP_173356.1"/>
    </source>
</evidence>
<evidence type="ECO:0000313" key="4">
    <source>
        <dbReference type="Proteomes" id="UP000790787"/>
    </source>
</evidence>
<dbReference type="PaxDb" id="4097-Q5MA59"/>
<dbReference type="OrthoDB" id="1938712at2759"/>
<evidence type="ECO:0000259" key="1">
    <source>
        <dbReference type="PROSITE" id="PS50994"/>
    </source>
</evidence>
<geneLocation type="mitochondrion" evidence="2 5"/>
<dbReference type="GO" id="GO:0003676">
    <property type="term" value="F:nucleic acid binding"/>
    <property type="evidence" value="ECO:0007669"/>
    <property type="project" value="InterPro"/>
</dbReference>
<reference evidence="2 3" key="2">
    <citation type="journal article" date="2005" name="Mol. Genet. Genomics">
        <title>The complete nucleotide sequence and multipartite organization of the tobacco mitochondrial genome: comparative analysis of mitochondrial genomes in higher plants.</title>
        <authorList>
            <person name="Sugiyama Y."/>
            <person name="Watase Y."/>
            <person name="Nagase M."/>
            <person name="Makita N."/>
            <person name="Yagura S."/>
            <person name="Hirai A."/>
            <person name="Sugiura M."/>
        </authorList>
    </citation>
    <scope>NUCLEOTIDE SEQUENCE</scope>
    <source>
        <strain evidence="3">cv. TN90</strain>
        <tissue evidence="2 5">Leaf</tissue>
    </source>
</reference>
<sequence length="215" mass="24677">MTQKELNLRQDGTLLFRGRVCVPQDSDLCHDILEEAHSSPFFLHPGSTKMYRTIRPHYWWKGMKRDVAEYVAKCLVCQLVKAEHQRPAGPLQPVQIPQWKWDEIAMDFVSGLPKTARQHDAIWVIIDRLTKSAHFLPISMTYSTGKLAQIYIDEIVRLHGIPSSIVSDRDPRFTSALWQSLQKALGSRVSLSTAFHPQTDGQSKRTIQTLEAMRR</sequence>
<organism evidence="2">
    <name type="scientific">Nicotiana tabacum</name>
    <name type="common">Common tobacco</name>
    <dbReference type="NCBI Taxonomy" id="4097"/>
    <lineage>
        <taxon>Eukaryota</taxon>
        <taxon>Viridiplantae</taxon>
        <taxon>Streptophyta</taxon>
        <taxon>Embryophyta</taxon>
        <taxon>Tracheophyta</taxon>
        <taxon>Spermatophyta</taxon>
        <taxon>Magnoliopsida</taxon>
        <taxon>eudicotyledons</taxon>
        <taxon>Gunneridae</taxon>
        <taxon>Pentapetalae</taxon>
        <taxon>asterids</taxon>
        <taxon>lamiids</taxon>
        <taxon>Solanales</taxon>
        <taxon>Solanaceae</taxon>
        <taxon>Nicotianoideae</taxon>
        <taxon>Nicotianeae</taxon>
        <taxon>Nicotiana</taxon>
    </lineage>
</organism>
<dbReference type="RefSeq" id="YP_173356.1">
    <property type="nucleotide sequence ID" value="NC_006581.1"/>
</dbReference>
<dbReference type="Pfam" id="PF17921">
    <property type="entry name" value="Integrase_H2C2"/>
    <property type="match status" value="1"/>
</dbReference>
<dbReference type="OMA" id="WLELILM"/>
<dbReference type="InterPro" id="IPR041588">
    <property type="entry name" value="Integrase_H2C2"/>
</dbReference>
<dbReference type="FunFam" id="1.10.340.70:FF:000001">
    <property type="entry name" value="Retrovirus-related Pol polyprotein from transposon gypsy-like Protein"/>
    <property type="match status" value="1"/>
</dbReference>
<dbReference type="Proteomes" id="UP000790787">
    <property type="component" value="Mitochondrion MT"/>
</dbReference>
<dbReference type="InterPro" id="IPR050951">
    <property type="entry name" value="Retrovirus_Pol_polyprotein"/>
</dbReference>
<evidence type="ECO:0000313" key="2">
    <source>
        <dbReference type="EMBL" id="BAD83419.1"/>
    </source>
</evidence>
<dbReference type="Gene3D" id="1.10.340.70">
    <property type="match status" value="1"/>
</dbReference>
<dbReference type="SUPFAM" id="SSF53098">
    <property type="entry name" value="Ribonuclease H-like"/>
    <property type="match status" value="1"/>
</dbReference>
<dbReference type="GO" id="GO:0015074">
    <property type="term" value="P:DNA integration"/>
    <property type="evidence" value="ECO:0007669"/>
    <property type="project" value="InterPro"/>
</dbReference>
<protein>
    <recommendedName>
        <fullName evidence="1">Integrase catalytic domain-containing protein</fullName>
    </recommendedName>
</protein>
<dbReference type="Gene3D" id="3.30.420.10">
    <property type="entry name" value="Ribonuclease H-like superfamily/Ribonuclease H"/>
    <property type="match status" value="1"/>
</dbReference>
<dbReference type="InterPro" id="IPR036397">
    <property type="entry name" value="RNaseH_sf"/>
</dbReference>
<dbReference type="GeneID" id="3205198"/>
<reference evidence="5" key="1">
    <citation type="submission" date="2004-12" db="EMBL/GenBank/DDBJ databases">
        <authorList>
            <consortium name="NCBI Genome Project"/>
        </authorList>
    </citation>
    <scope>NUCLEOTIDE SEQUENCE</scope>
    <source>
        <tissue evidence="5">Leaf</tissue>
    </source>
</reference>
<dbReference type="PANTHER" id="PTHR37984:SF15">
    <property type="entry name" value="INTEGRASE CATALYTIC DOMAIN-CONTAINING PROTEIN"/>
    <property type="match status" value="1"/>
</dbReference>
<keyword evidence="4" id="KW-1185">Reference proteome</keyword>
<keyword evidence="2 5" id="KW-0496">Mitochondrion</keyword>
<dbReference type="InterPro" id="IPR012337">
    <property type="entry name" value="RNaseH-like_sf"/>
</dbReference>
<dbReference type="InterPro" id="IPR001584">
    <property type="entry name" value="Integrase_cat-core"/>
</dbReference>
<dbReference type="STRING" id="4097.Q5MA59"/>
<dbReference type="EMBL" id="BA000042">
    <property type="protein sequence ID" value="BAD83419.1"/>
    <property type="molecule type" value="Genomic_DNA"/>
</dbReference>